<name>R7TBZ6_CAPTE</name>
<dbReference type="EMBL" id="KB310685">
    <property type="protein sequence ID" value="ELT91017.1"/>
    <property type="molecule type" value="Genomic_DNA"/>
</dbReference>
<evidence type="ECO:0000313" key="3">
    <source>
        <dbReference type="EnsemblMetazoa" id="CapteP200605"/>
    </source>
</evidence>
<dbReference type="EnsemblMetazoa" id="CapteT200605">
    <property type="protein sequence ID" value="CapteP200605"/>
    <property type="gene ID" value="CapteG200605"/>
</dbReference>
<gene>
    <name evidence="2" type="ORF">CAPTEDRAFT_200605</name>
</gene>
<organism evidence="2">
    <name type="scientific">Capitella teleta</name>
    <name type="common">Polychaete worm</name>
    <dbReference type="NCBI Taxonomy" id="283909"/>
    <lineage>
        <taxon>Eukaryota</taxon>
        <taxon>Metazoa</taxon>
        <taxon>Spiralia</taxon>
        <taxon>Lophotrochozoa</taxon>
        <taxon>Annelida</taxon>
        <taxon>Polychaeta</taxon>
        <taxon>Sedentaria</taxon>
        <taxon>Scolecida</taxon>
        <taxon>Capitellidae</taxon>
        <taxon>Capitella</taxon>
    </lineage>
</organism>
<evidence type="ECO:0000256" key="1">
    <source>
        <dbReference type="SAM" id="MobiDB-lite"/>
    </source>
</evidence>
<dbReference type="EMBL" id="AMQN01014028">
    <property type="status" value="NOT_ANNOTATED_CDS"/>
    <property type="molecule type" value="Genomic_DNA"/>
</dbReference>
<dbReference type="HOGENOM" id="CLU_534486_0_0_1"/>
<evidence type="ECO:0000313" key="2">
    <source>
        <dbReference type="EMBL" id="ELT91017.1"/>
    </source>
</evidence>
<dbReference type="Proteomes" id="UP000014760">
    <property type="component" value="Unassembled WGS sequence"/>
</dbReference>
<feature type="region of interest" description="Disordered" evidence="1">
    <location>
        <begin position="392"/>
        <end position="458"/>
    </location>
</feature>
<feature type="region of interest" description="Disordered" evidence="1">
    <location>
        <begin position="484"/>
        <end position="510"/>
    </location>
</feature>
<reference evidence="4" key="1">
    <citation type="submission" date="2012-12" db="EMBL/GenBank/DDBJ databases">
        <authorList>
            <person name="Hellsten U."/>
            <person name="Grimwood J."/>
            <person name="Chapman J.A."/>
            <person name="Shapiro H."/>
            <person name="Aerts A."/>
            <person name="Otillar R.P."/>
            <person name="Terry A.Y."/>
            <person name="Boore J.L."/>
            <person name="Simakov O."/>
            <person name="Marletaz F."/>
            <person name="Cho S.-J."/>
            <person name="Edsinger-Gonzales E."/>
            <person name="Havlak P."/>
            <person name="Kuo D.-H."/>
            <person name="Larsson T."/>
            <person name="Lv J."/>
            <person name="Arendt D."/>
            <person name="Savage R."/>
            <person name="Osoegawa K."/>
            <person name="de Jong P."/>
            <person name="Lindberg D.R."/>
            <person name="Seaver E.C."/>
            <person name="Weisblat D.A."/>
            <person name="Putnam N.H."/>
            <person name="Grigoriev I.V."/>
            <person name="Rokhsar D.S."/>
        </authorList>
    </citation>
    <scope>NUCLEOTIDE SEQUENCE</scope>
    <source>
        <strain evidence="4">I ESC-2004</strain>
    </source>
</reference>
<dbReference type="AlphaFoldDB" id="R7TBZ6"/>
<accession>R7TBZ6</accession>
<protein>
    <submittedName>
        <fullName evidence="2 3">Uncharacterized protein</fullName>
    </submittedName>
</protein>
<reference evidence="2 4" key="2">
    <citation type="journal article" date="2013" name="Nature">
        <title>Insights into bilaterian evolution from three spiralian genomes.</title>
        <authorList>
            <person name="Simakov O."/>
            <person name="Marletaz F."/>
            <person name="Cho S.J."/>
            <person name="Edsinger-Gonzales E."/>
            <person name="Havlak P."/>
            <person name="Hellsten U."/>
            <person name="Kuo D.H."/>
            <person name="Larsson T."/>
            <person name="Lv J."/>
            <person name="Arendt D."/>
            <person name="Savage R."/>
            <person name="Osoegawa K."/>
            <person name="de Jong P."/>
            <person name="Grimwood J."/>
            <person name="Chapman J.A."/>
            <person name="Shapiro H."/>
            <person name="Aerts A."/>
            <person name="Otillar R.P."/>
            <person name="Terry A.Y."/>
            <person name="Boore J.L."/>
            <person name="Grigoriev I.V."/>
            <person name="Lindberg D.R."/>
            <person name="Seaver E.C."/>
            <person name="Weisblat D.A."/>
            <person name="Putnam N.H."/>
            <person name="Rokhsar D.S."/>
        </authorList>
    </citation>
    <scope>NUCLEOTIDE SEQUENCE</scope>
    <source>
        <strain evidence="2 4">I ESC-2004</strain>
    </source>
</reference>
<proteinExistence type="predicted"/>
<keyword evidence="4" id="KW-1185">Reference proteome</keyword>
<evidence type="ECO:0000313" key="4">
    <source>
        <dbReference type="Proteomes" id="UP000014760"/>
    </source>
</evidence>
<sequence>MGTAVDKRRVYFKALRKFSDAIVEVRLKDVLDTDHHELWRIGVPMSRDQVDTTRLANGRGVTYIAPPLEMLAFIFRSCPNKDHILTGLVGIELFNGTTKELCQTAPPPPPLHDYPFNVQRKHFDCPTWEWSGAAAAAAAAGGRRAALGRRLARVVAEEEMAKAAAAAKDQDARRAKLAVELVSAVADEELQGEKDGGDEETKVSPAAEEIGEEKVVLEENAEGEIIMRRKQAADNAYMCHRRRPQQRGGFLGSIVAGVGLRAAASAAASAAARTAAIAAAGAAARAGVRGITKVAAKQAAVRLIKAGGRAAKKAAIKQLKAAPKRIAEELAASAVDRGVDKAVEGISGARKKRNAHGQHGSGRRTYPAREAFTMGLHQHDEPLTLKRPSLVMHSDSEGDEPLTLKRPSLVMPSDSEGDEPLTLKRPSLVMPSDSEGDEPLTLKRPSLVMPSDSEDDEPVTVLVSPVQDPPSVATRPDLTRYVAHKKMSSHASSDSEGKGKGNCFFTAHQH</sequence>
<reference evidence="3" key="3">
    <citation type="submission" date="2015-06" db="UniProtKB">
        <authorList>
            <consortium name="EnsemblMetazoa"/>
        </authorList>
    </citation>
    <scope>IDENTIFICATION</scope>
</reference>
<dbReference type="EMBL" id="AMQN01014029">
    <property type="status" value="NOT_ANNOTATED_CDS"/>
    <property type="molecule type" value="Genomic_DNA"/>
</dbReference>